<evidence type="ECO:0000256" key="13">
    <source>
        <dbReference type="ARBA" id="ARBA00048811"/>
    </source>
</evidence>
<dbReference type="GO" id="GO:0046100">
    <property type="term" value="P:hypoxanthine metabolic process"/>
    <property type="evidence" value="ECO:0007669"/>
    <property type="project" value="TreeGrafter"/>
</dbReference>
<evidence type="ECO:0000256" key="1">
    <source>
        <dbReference type="ARBA" id="ARBA00001946"/>
    </source>
</evidence>
<comment type="similarity">
    <text evidence="4 15">Belongs to the purine/pyrimidine phosphoribosyltransferase family.</text>
</comment>
<evidence type="ECO:0000256" key="7">
    <source>
        <dbReference type="ARBA" id="ARBA00022676"/>
    </source>
</evidence>
<keyword evidence="7 15" id="KW-0328">Glycosyltransferase</keyword>
<protein>
    <recommendedName>
        <fullName evidence="5 15">Hypoxanthine phosphoribosyltransferase</fullName>
        <ecNumber evidence="5 15">2.4.2.8</ecNumber>
    </recommendedName>
</protein>
<evidence type="ECO:0000256" key="4">
    <source>
        <dbReference type="ARBA" id="ARBA00008391"/>
    </source>
</evidence>
<dbReference type="GO" id="GO:0052657">
    <property type="term" value="F:guanine phosphoribosyltransferase activity"/>
    <property type="evidence" value="ECO:0007669"/>
    <property type="project" value="UniProtKB-ARBA"/>
</dbReference>
<dbReference type="GO" id="GO:0032263">
    <property type="term" value="P:GMP salvage"/>
    <property type="evidence" value="ECO:0007669"/>
    <property type="project" value="TreeGrafter"/>
</dbReference>
<dbReference type="GO" id="GO:0000166">
    <property type="term" value="F:nucleotide binding"/>
    <property type="evidence" value="ECO:0007669"/>
    <property type="project" value="UniProtKB-KW"/>
</dbReference>
<dbReference type="RefSeq" id="WP_048596118.1">
    <property type="nucleotide sequence ID" value="NZ_CVLB01000003.1"/>
</dbReference>
<comment type="cofactor">
    <cofactor evidence="1 15">
        <name>Mg(2+)</name>
        <dbReference type="ChEBI" id="CHEBI:18420"/>
    </cofactor>
</comment>
<dbReference type="EMBL" id="CVLB01000003">
    <property type="protein sequence ID" value="CRF35596.1"/>
    <property type="molecule type" value="Genomic_DNA"/>
</dbReference>
<dbReference type="GO" id="GO:0005829">
    <property type="term" value="C:cytosol"/>
    <property type="evidence" value="ECO:0007669"/>
    <property type="project" value="TreeGrafter"/>
</dbReference>
<dbReference type="SUPFAM" id="SSF53271">
    <property type="entry name" value="PRTase-like"/>
    <property type="match status" value="1"/>
</dbReference>
<reference evidence="18" key="1">
    <citation type="submission" date="2015-04" db="EMBL/GenBank/DDBJ databases">
        <authorList>
            <person name="Mushtaq Mamoona"/>
        </authorList>
    </citation>
    <scope>NUCLEOTIDE SEQUENCE [LARGE SCALE GENOMIC DNA]</scope>
    <source>
        <strain evidence="18">AN4859/03</strain>
    </source>
</reference>
<evidence type="ECO:0000256" key="5">
    <source>
        <dbReference type="ARBA" id="ARBA00011895"/>
    </source>
</evidence>
<feature type="domain" description="Phosphoribosyltransferase" evidence="16">
    <location>
        <begin position="15"/>
        <end position="162"/>
    </location>
</feature>
<dbReference type="OrthoDB" id="9802824at2"/>
<dbReference type="CDD" id="cd06223">
    <property type="entry name" value="PRTases_typeI"/>
    <property type="match status" value="1"/>
</dbReference>
<evidence type="ECO:0000256" key="8">
    <source>
        <dbReference type="ARBA" id="ARBA00022679"/>
    </source>
</evidence>
<dbReference type="InterPro" id="IPR005904">
    <property type="entry name" value="Hxn_phspho_trans"/>
</dbReference>
<evidence type="ECO:0000256" key="12">
    <source>
        <dbReference type="ARBA" id="ARBA00022842"/>
    </source>
</evidence>
<dbReference type="Pfam" id="PF00156">
    <property type="entry name" value="Pribosyltran"/>
    <property type="match status" value="1"/>
</dbReference>
<dbReference type="UniPathway" id="UPA00591">
    <property type="reaction ID" value="UER00648"/>
</dbReference>
<proteinExistence type="inferred from homology"/>
<evidence type="ECO:0000313" key="18">
    <source>
        <dbReference type="Proteomes" id="UP000043763"/>
    </source>
</evidence>
<keyword evidence="6 15" id="KW-0963">Cytoplasm</keyword>
<sequence>MRKDDHISKVLISEENIKNRVKELAEQISNDLKDKENIPCIIGLLKGSFIFIADLSRHIDVPVEIDFMIVSSYGNNKIGSEIKILKDVDIPLTGRDVIIVEDIIDTGYTLEKICEVLKTRNIASLKICTLLNKPSRRKVDIKIDYNGFDIEDEFVVGYGIDYAQKYRNLPYIGVVE</sequence>
<evidence type="ECO:0000256" key="2">
    <source>
        <dbReference type="ARBA" id="ARBA00004496"/>
    </source>
</evidence>
<keyword evidence="18" id="KW-1185">Reference proteome</keyword>
<keyword evidence="11 15" id="KW-0547">Nucleotide-binding</keyword>
<comment type="subcellular location">
    <subcellularLocation>
        <location evidence="2 15">Cytoplasm</location>
    </subcellularLocation>
</comment>
<evidence type="ECO:0000256" key="6">
    <source>
        <dbReference type="ARBA" id="ARBA00022490"/>
    </source>
</evidence>
<evidence type="ECO:0000256" key="9">
    <source>
        <dbReference type="ARBA" id="ARBA00022723"/>
    </source>
</evidence>
<dbReference type="NCBIfam" id="TIGR01203">
    <property type="entry name" value="HGPRTase"/>
    <property type="match status" value="1"/>
</dbReference>
<dbReference type="InterPro" id="IPR050408">
    <property type="entry name" value="HGPRT"/>
</dbReference>
<dbReference type="GO" id="GO:0004422">
    <property type="term" value="F:hypoxanthine phosphoribosyltransferase activity"/>
    <property type="evidence" value="ECO:0007669"/>
    <property type="project" value="InterPro"/>
</dbReference>
<dbReference type="AlphaFoldDB" id="A0A0G4KAT4"/>
<dbReference type="GO" id="GO:0006178">
    <property type="term" value="P:guanine salvage"/>
    <property type="evidence" value="ECO:0007669"/>
    <property type="project" value="TreeGrafter"/>
</dbReference>
<dbReference type="InterPro" id="IPR029057">
    <property type="entry name" value="PRTase-like"/>
</dbReference>
<dbReference type="Proteomes" id="UP000043763">
    <property type="component" value="Unassembled WGS sequence"/>
</dbReference>
<name>A0A0G4KAT4_9SPIR</name>
<evidence type="ECO:0000256" key="3">
    <source>
        <dbReference type="ARBA" id="ARBA00004669"/>
    </source>
</evidence>
<evidence type="ECO:0000256" key="10">
    <source>
        <dbReference type="ARBA" id="ARBA00022726"/>
    </source>
</evidence>
<dbReference type="InterPro" id="IPR000836">
    <property type="entry name" value="PRTase_dom"/>
</dbReference>
<dbReference type="GO" id="GO:0000287">
    <property type="term" value="F:magnesium ion binding"/>
    <property type="evidence" value="ECO:0007669"/>
    <property type="project" value="TreeGrafter"/>
</dbReference>
<keyword evidence="9 15" id="KW-0479">Metal-binding</keyword>
<dbReference type="GO" id="GO:0006166">
    <property type="term" value="P:purine ribonucleoside salvage"/>
    <property type="evidence" value="ECO:0007669"/>
    <property type="project" value="UniProtKB-KW"/>
</dbReference>
<gene>
    <name evidence="17" type="primary">hpt</name>
    <name evidence="17" type="ORF">BRSU_2760</name>
</gene>
<comment type="pathway">
    <text evidence="3 15">Purine metabolism; IMP biosynthesis via salvage pathway; IMP from hypoxanthine: step 1/1.</text>
</comment>
<evidence type="ECO:0000259" key="16">
    <source>
        <dbReference type="Pfam" id="PF00156"/>
    </source>
</evidence>
<dbReference type="PANTHER" id="PTHR43340">
    <property type="entry name" value="HYPOXANTHINE-GUANINE PHOSPHORIBOSYLTRANSFERASE"/>
    <property type="match status" value="1"/>
</dbReference>
<organism evidence="17 18">
    <name type="scientific">Brachyspira suanatina</name>
    <dbReference type="NCBI Taxonomy" id="381802"/>
    <lineage>
        <taxon>Bacteria</taxon>
        <taxon>Pseudomonadati</taxon>
        <taxon>Spirochaetota</taxon>
        <taxon>Spirochaetia</taxon>
        <taxon>Brachyspirales</taxon>
        <taxon>Brachyspiraceae</taxon>
        <taxon>Brachyspira</taxon>
    </lineage>
</organism>
<evidence type="ECO:0000256" key="15">
    <source>
        <dbReference type="RuleBase" id="RU364099"/>
    </source>
</evidence>
<comment type="catalytic activity">
    <reaction evidence="13">
        <text>GMP + diphosphate = guanine + 5-phospho-alpha-D-ribose 1-diphosphate</text>
        <dbReference type="Rhea" id="RHEA:25424"/>
        <dbReference type="ChEBI" id="CHEBI:16235"/>
        <dbReference type="ChEBI" id="CHEBI:33019"/>
        <dbReference type="ChEBI" id="CHEBI:58017"/>
        <dbReference type="ChEBI" id="CHEBI:58115"/>
        <dbReference type="EC" id="2.4.2.8"/>
    </reaction>
    <physiologicalReaction direction="right-to-left" evidence="13">
        <dbReference type="Rhea" id="RHEA:25426"/>
    </physiologicalReaction>
</comment>
<comment type="catalytic activity">
    <reaction evidence="14">
        <text>IMP + diphosphate = hypoxanthine + 5-phospho-alpha-D-ribose 1-diphosphate</text>
        <dbReference type="Rhea" id="RHEA:17973"/>
        <dbReference type="ChEBI" id="CHEBI:17368"/>
        <dbReference type="ChEBI" id="CHEBI:33019"/>
        <dbReference type="ChEBI" id="CHEBI:58017"/>
        <dbReference type="ChEBI" id="CHEBI:58053"/>
        <dbReference type="EC" id="2.4.2.8"/>
    </reaction>
    <physiologicalReaction direction="right-to-left" evidence="14">
        <dbReference type="Rhea" id="RHEA:17975"/>
    </physiologicalReaction>
</comment>
<dbReference type="PANTHER" id="PTHR43340:SF1">
    <property type="entry name" value="HYPOXANTHINE PHOSPHORIBOSYLTRANSFERASE"/>
    <property type="match status" value="1"/>
</dbReference>
<keyword evidence="12 15" id="KW-0460">Magnesium</keyword>
<dbReference type="Gene3D" id="3.40.50.2020">
    <property type="match status" value="1"/>
</dbReference>
<dbReference type="GO" id="GO:0032264">
    <property type="term" value="P:IMP salvage"/>
    <property type="evidence" value="ECO:0007669"/>
    <property type="project" value="UniProtKB-UniPathway"/>
</dbReference>
<evidence type="ECO:0000256" key="11">
    <source>
        <dbReference type="ARBA" id="ARBA00022741"/>
    </source>
</evidence>
<dbReference type="EC" id="2.4.2.8" evidence="5 15"/>
<evidence type="ECO:0000256" key="14">
    <source>
        <dbReference type="ARBA" id="ARBA00049402"/>
    </source>
</evidence>
<dbReference type="FunFam" id="3.40.50.2020:FF:000006">
    <property type="entry name" value="Hypoxanthine phosphoribosyltransferase"/>
    <property type="match status" value="1"/>
</dbReference>
<keyword evidence="8 15" id="KW-0808">Transferase</keyword>
<accession>A0A0G4KAT4</accession>
<keyword evidence="10 15" id="KW-0660">Purine salvage</keyword>
<evidence type="ECO:0000313" key="17">
    <source>
        <dbReference type="EMBL" id="CRF35596.1"/>
    </source>
</evidence>